<reference evidence="1" key="2">
    <citation type="journal article" date="2023" name="Curr. Microbiol.">
        <title>Granulicatella seriolae sp. nov., a Novel Facultative Anaerobe Isolated from Yellowtail Marine Fish.</title>
        <authorList>
            <person name="Lee M."/>
            <person name="Choi Y.J."/>
            <person name="Farooq A."/>
            <person name="Jeong J.B."/>
            <person name="Jung M.Y."/>
        </authorList>
    </citation>
    <scope>NUCLEOTIDE SEQUENCE</scope>
    <source>
        <strain evidence="1">S8</strain>
    </source>
</reference>
<organism evidence="1 2">
    <name type="scientific">Granulicatella seriolae</name>
    <dbReference type="NCBI Taxonomy" id="2967226"/>
    <lineage>
        <taxon>Bacteria</taxon>
        <taxon>Bacillati</taxon>
        <taxon>Bacillota</taxon>
        <taxon>Bacilli</taxon>
        <taxon>Lactobacillales</taxon>
        <taxon>Carnobacteriaceae</taxon>
        <taxon>Granulicatella</taxon>
    </lineage>
</organism>
<proteinExistence type="predicted"/>
<keyword evidence="2" id="KW-1185">Reference proteome</keyword>
<reference evidence="1" key="3">
    <citation type="journal article" date="2023" name="Microbiol. Resour. Announc.">
        <title>Draft Genome Sequence of Granulicatella sp. Strain S8, Isolated from a Marine Fish, Seriola quinqueradiata.</title>
        <authorList>
            <person name="Lee M."/>
            <person name="Farooq A."/>
            <person name="Jeong J.B."/>
            <person name="Jung M.Y."/>
        </authorList>
    </citation>
    <scope>NUCLEOTIDE SEQUENCE</scope>
    <source>
        <strain evidence="1">S8</strain>
    </source>
</reference>
<gene>
    <name evidence="1" type="ORF">NPA36_02845</name>
</gene>
<evidence type="ECO:0000313" key="2">
    <source>
        <dbReference type="Proteomes" id="UP001059480"/>
    </source>
</evidence>
<evidence type="ECO:0000313" key="1">
    <source>
        <dbReference type="EMBL" id="MCQ9209479.1"/>
    </source>
</evidence>
<dbReference type="EMBL" id="JANHNZ010000002">
    <property type="protein sequence ID" value="MCQ9209479.1"/>
    <property type="molecule type" value="Genomic_DNA"/>
</dbReference>
<dbReference type="InterPro" id="IPR015867">
    <property type="entry name" value="N-reg_PII/ATP_PRibTrfase_C"/>
</dbReference>
<comment type="caution">
    <text evidence="1">The sequence shown here is derived from an EMBL/GenBank/DDBJ whole genome shotgun (WGS) entry which is preliminary data.</text>
</comment>
<protein>
    <recommendedName>
        <fullName evidence="3">P-II family nitrogen regulator</fullName>
    </recommendedName>
</protein>
<dbReference type="RefSeq" id="WP_256944594.1">
    <property type="nucleotide sequence ID" value="NZ_JANHNZ010000002.1"/>
</dbReference>
<dbReference type="Gene3D" id="3.30.70.120">
    <property type="match status" value="1"/>
</dbReference>
<dbReference type="Proteomes" id="UP001059480">
    <property type="component" value="Unassembled WGS sequence"/>
</dbReference>
<sequence length="220" mass="24198">MNNRDLILFVVSYNQGSKVLKYAQKAGARGGTILMGQAATSNPIVKTIGYRTEKKELVLIVTPHEDSQTIFDYITKTFKFHEAKRGVGMILPLALLWGTRYSKGLVEDTRDLEEKVEMDYRLVMAILEEGAGQGALEAVEKTCVTDGLILKAHGASSAEAVEKVFGMEIDRSREALLILTKKDRVNEVTQLIRKACQLDTPGSGIILSMHVSQVSGLLLT</sequence>
<accession>A0ABT1WML2</accession>
<dbReference type="SUPFAM" id="SSF54913">
    <property type="entry name" value="GlnB-like"/>
    <property type="match status" value="2"/>
</dbReference>
<reference evidence="1" key="1">
    <citation type="submission" date="2022-07" db="EMBL/GenBank/DDBJ databases">
        <authorList>
            <person name="Jung M.-Y."/>
            <person name="Lee M."/>
        </authorList>
    </citation>
    <scope>NUCLEOTIDE SEQUENCE</scope>
    <source>
        <strain evidence="1">S8</strain>
    </source>
</reference>
<dbReference type="InterPro" id="IPR011322">
    <property type="entry name" value="N-reg_PII-like_a/b"/>
</dbReference>
<name>A0ABT1WML2_9LACT</name>
<evidence type="ECO:0008006" key="3">
    <source>
        <dbReference type="Google" id="ProtNLM"/>
    </source>
</evidence>